<keyword evidence="3" id="KW-1185">Reference proteome</keyword>
<comment type="caution">
    <text evidence="2">The sequence shown here is derived from an EMBL/GenBank/DDBJ whole genome shotgun (WGS) entry which is preliminary data.</text>
</comment>
<protein>
    <recommendedName>
        <fullName evidence="4">RND efflux pump membrane fusion protein barrel-sandwich domain-containing protein</fullName>
    </recommendedName>
</protein>
<sequence>MYRKIVFPSLLILLTALWINAQQSGNNRRGAADAIESKKTIVFTEPLKKHDLYHRRIVGGRIEPTQTFPQISLVTGVIQSMNVSIGEYVSKGQLLYTVQQIVIAQTYRPTPIYAQNSGIVVDILYDIGSRISTNEAAVILADFNTLKINVLVGEQDFFNIKKGDSVYLPIHIDQASKEIENANLIKSRTEDLQLREQQLAIIKKNEAIIEQSVGRISALPLIPDYKTGLFSVEVTFNRASHLFFGKFERVELRTQRTYSLAVDQAHLIYRYGRNHLLMVDENNILYLREIEIGENFGEYVSILSGVTEGEQIVVRANGRYQVGDSVIPRLDTKDPT</sequence>
<evidence type="ECO:0008006" key="4">
    <source>
        <dbReference type="Google" id="ProtNLM"/>
    </source>
</evidence>
<dbReference type="EMBL" id="JAATLK010000001">
    <property type="protein sequence ID" value="NIZ46461.1"/>
    <property type="molecule type" value="Genomic_DNA"/>
</dbReference>
<dbReference type="Proteomes" id="UP000752013">
    <property type="component" value="Unassembled WGS sequence"/>
</dbReference>
<organism evidence="2 3">
    <name type="scientific">Entomospira nematocerorum</name>
    <dbReference type="NCBI Taxonomy" id="2719987"/>
    <lineage>
        <taxon>Bacteria</taxon>
        <taxon>Pseudomonadati</taxon>
        <taxon>Spirochaetota</taxon>
        <taxon>Spirochaetia</taxon>
        <taxon>Spirochaetales</taxon>
        <taxon>Spirochaetaceae</taxon>
        <taxon>Entomospira</taxon>
    </lineage>
</organism>
<gene>
    <name evidence="2" type="ORF">HCT46_00765</name>
</gene>
<keyword evidence="1" id="KW-0732">Signal</keyword>
<feature type="signal peptide" evidence="1">
    <location>
        <begin position="1"/>
        <end position="21"/>
    </location>
</feature>
<accession>A0A968GFZ8</accession>
<dbReference type="RefSeq" id="WP_167702926.1">
    <property type="nucleotide sequence ID" value="NZ_CP118168.1"/>
</dbReference>
<name>A0A968GFZ8_9SPIO</name>
<evidence type="ECO:0000313" key="2">
    <source>
        <dbReference type="EMBL" id="NIZ46461.1"/>
    </source>
</evidence>
<dbReference type="PANTHER" id="PTHR30469">
    <property type="entry name" value="MULTIDRUG RESISTANCE PROTEIN MDTA"/>
    <property type="match status" value="1"/>
</dbReference>
<evidence type="ECO:0000256" key="1">
    <source>
        <dbReference type="SAM" id="SignalP"/>
    </source>
</evidence>
<reference evidence="2" key="1">
    <citation type="submission" date="2020-03" db="EMBL/GenBank/DDBJ databases">
        <title>Spirochaetal bacteria isolated from arthropods constitute a novel genus Entomospira genus novum within the order Spirochaetales.</title>
        <authorList>
            <person name="Grana-Miraglia L."/>
            <person name="Sikutova S."/>
            <person name="Fingerle V."/>
            <person name="Sing A."/>
            <person name="Castillo-Ramirez S."/>
            <person name="Margos G."/>
            <person name="Rudolf I."/>
        </authorList>
    </citation>
    <scope>NUCLEOTIDE SEQUENCE</scope>
    <source>
        <strain evidence="2">BR208</strain>
    </source>
</reference>
<dbReference type="GO" id="GO:1990281">
    <property type="term" value="C:efflux pump complex"/>
    <property type="evidence" value="ECO:0007669"/>
    <property type="project" value="TreeGrafter"/>
</dbReference>
<dbReference type="Gene3D" id="2.40.420.20">
    <property type="match status" value="1"/>
</dbReference>
<dbReference type="Gene3D" id="2.40.50.100">
    <property type="match status" value="1"/>
</dbReference>
<dbReference type="GO" id="GO:0015562">
    <property type="term" value="F:efflux transmembrane transporter activity"/>
    <property type="evidence" value="ECO:0007669"/>
    <property type="project" value="TreeGrafter"/>
</dbReference>
<dbReference type="SUPFAM" id="SSF51230">
    <property type="entry name" value="Single hybrid motif"/>
    <property type="match status" value="1"/>
</dbReference>
<evidence type="ECO:0000313" key="3">
    <source>
        <dbReference type="Proteomes" id="UP000752013"/>
    </source>
</evidence>
<dbReference type="AlphaFoldDB" id="A0A968GFZ8"/>
<dbReference type="InterPro" id="IPR011053">
    <property type="entry name" value="Single_hybrid_motif"/>
</dbReference>
<proteinExistence type="predicted"/>
<feature type="chain" id="PRO_5037608283" description="RND efflux pump membrane fusion protein barrel-sandwich domain-containing protein" evidence="1">
    <location>
        <begin position="22"/>
        <end position="336"/>
    </location>
</feature>